<dbReference type="EMBL" id="BQNB010018883">
    <property type="protein sequence ID" value="GJT79267.1"/>
    <property type="molecule type" value="Genomic_DNA"/>
</dbReference>
<dbReference type="InterPro" id="IPR013103">
    <property type="entry name" value="RVT_2"/>
</dbReference>
<evidence type="ECO:0000313" key="3">
    <source>
        <dbReference type="EMBL" id="GJT79267.1"/>
    </source>
</evidence>
<dbReference type="InterPro" id="IPR043502">
    <property type="entry name" value="DNA/RNA_pol_sf"/>
</dbReference>
<evidence type="ECO:0000313" key="4">
    <source>
        <dbReference type="Proteomes" id="UP001151760"/>
    </source>
</evidence>
<dbReference type="Pfam" id="PF13976">
    <property type="entry name" value="gag_pre-integrs"/>
    <property type="match status" value="1"/>
</dbReference>
<evidence type="ECO:0000259" key="2">
    <source>
        <dbReference type="Pfam" id="PF13976"/>
    </source>
</evidence>
<keyword evidence="4" id="KW-1185">Reference proteome</keyword>
<sequence>MIKLMDLLCITCFKKYIVKQGGSWREFDALTKLPKGTCEVKCSCDASKELLLHQQLIKLMQFLMGFDDCYQPVRSALFTRDPLPEVKDATILCLEKNHIEGLLSPLIIDSGANQHFTVSTVRMFNIVDVFDLKLNVGHPNGTISTISHVGNLNLTNNVILYDVLMVLGYYVSLLSVNKLTRDSTMFIDFDEDKCYIQDFKKKKILGTGSETGGLYLFNMNNDYSVGKSNVVLSSHVPKLLWHNRLGHLADQVLFVLKNNLSISKNSFVPVCEVCHRAKQTGEKVLDNVRLLLVAIICVKCPNDEGKDSPVEDGSVQPSNDIADSAQGTPVLRRYSKQSKLPVKLNDYVLNSNVKYGIEKYMNYSNLKGVNLCFATTLNKSVDSTCLSDALSDANWEVNEYGKLNTNHLVKLKDCGKEDQAPRQRNAKLTTALIKHGFEQSKFDYSLYVKKKGSMFVSLLVYVVDIVSAGNDETEIDLFKNFARDDDVSVSTICCLSFARDSSYVMVTELFGLRCRGMRSRFSKTTCATCWLVHSWCYVEEECYLVDPASSHMLVSKIKPCMFKKLVVGLWVGSAGPPYGVHRFTRPFCRRCAPGLNWLGRASGAVTLKKLECSKQAYALRTTAKAFAKDVFINQERKLGARRRSDTVLVSTINDADQGSADVAYRTPLAPYEKSKFLGFGESPDIGYTQEEGIDYDEVFALVARIKAIRLFLAYASFKDFVVYQMDVKSAFLYGMIEEEVYVCQPSGFEDPEFPSRVYKVEKALYGLHQAHQAPRAWYETLSTYLLDNGFQRGQIDKTLFIKRVKGDILLVQVYVDDIILGSTKKGLCTDFEKMMHKKF</sequence>
<dbReference type="PANTHER" id="PTHR34410:SF2">
    <property type="entry name" value="RRNA INTRON-ENCODED HOMING ENDONUCLEASE"/>
    <property type="match status" value="1"/>
</dbReference>
<gene>
    <name evidence="3" type="ORF">Tco_1053609</name>
</gene>
<feature type="domain" description="Reverse transcriptase Ty1/copia-type" evidence="1">
    <location>
        <begin position="686"/>
        <end position="839"/>
    </location>
</feature>
<dbReference type="Proteomes" id="UP001151760">
    <property type="component" value="Unassembled WGS sequence"/>
</dbReference>
<evidence type="ECO:0000259" key="1">
    <source>
        <dbReference type="Pfam" id="PF07727"/>
    </source>
</evidence>
<dbReference type="Pfam" id="PF07727">
    <property type="entry name" value="RVT_2"/>
    <property type="match status" value="1"/>
</dbReference>
<protein>
    <submittedName>
        <fullName evidence="3">Ribonuclease H-like domain-containing protein</fullName>
    </submittedName>
</protein>
<reference evidence="3" key="1">
    <citation type="journal article" date="2022" name="Int. J. Mol. Sci.">
        <title>Draft Genome of Tanacetum Coccineum: Genomic Comparison of Closely Related Tanacetum-Family Plants.</title>
        <authorList>
            <person name="Yamashiro T."/>
            <person name="Shiraishi A."/>
            <person name="Nakayama K."/>
            <person name="Satake H."/>
        </authorList>
    </citation>
    <scope>NUCLEOTIDE SEQUENCE</scope>
</reference>
<comment type="caution">
    <text evidence="3">The sequence shown here is derived from an EMBL/GenBank/DDBJ whole genome shotgun (WGS) entry which is preliminary data.</text>
</comment>
<name>A0ABQ5GWI8_9ASTR</name>
<accession>A0ABQ5GWI8</accession>
<proteinExistence type="predicted"/>
<feature type="domain" description="GAG-pre-integrase" evidence="2">
    <location>
        <begin position="213"/>
        <end position="279"/>
    </location>
</feature>
<reference evidence="3" key="2">
    <citation type="submission" date="2022-01" db="EMBL/GenBank/DDBJ databases">
        <authorList>
            <person name="Yamashiro T."/>
            <person name="Shiraishi A."/>
            <person name="Satake H."/>
            <person name="Nakayama K."/>
        </authorList>
    </citation>
    <scope>NUCLEOTIDE SEQUENCE</scope>
</reference>
<dbReference type="PANTHER" id="PTHR34410">
    <property type="entry name" value="INTRON-ENCODED HOMING ENDONUCLEASE, PUTATIVE-RELATED"/>
    <property type="match status" value="1"/>
</dbReference>
<organism evidence="3 4">
    <name type="scientific">Tanacetum coccineum</name>
    <dbReference type="NCBI Taxonomy" id="301880"/>
    <lineage>
        <taxon>Eukaryota</taxon>
        <taxon>Viridiplantae</taxon>
        <taxon>Streptophyta</taxon>
        <taxon>Embryophyta</taxon>
        <taxon>Tracheophyta</taxon>
        <taxon>Spermatophyta</taxon>
        <taxon>Magnoliopsida</taxon>
        <taxon>eudicotyledons</taxon>
        <taxon>Gunneridae</taxon>
        <taxon>Pentapetalae</taxon>
        <taxon>asterids</taxon>
        <taxon>campanulids</taxon>
        <taxon>Asterales</taxon>
        <taxon>Asteraceae</taxon>
        <taxon>Asteroideae</taxon>
        <taxon>Anthemideae</taxon>
        <taxon>Anthemidinae</taxon>
        <taxon>Tanacetum</taxon>
    </lineage>
</organism>
<dbReference type="SUPFAM" id="SSF56672">
    <property type="entry name" value="DNA/RNA polymerases"/>
    <property type="match status" value="1"/>
</dbReference>
<dbReference type="InterPro" id="IPR025724">
    <property type="entry name" value="GAG-pre-integrase_dom"/>
</dbReference>